<dbReference type="GO" id="GO:0050660">
    <property type="term" value="F:flavin adenine dinucleotide binding"/>
    <property type="evidence" value="ECO:0000318"/>
    <property type="project" value="GO_Central"/>
</dbReference>
<feature type="binding site" evidence="13">
    <location>
        <position position="185"/>
    </location>
    <ligand>
        <name>FAD</name>
        <dbReference type="ChEBI" id="CHEBI:57692"/>
    </ligand>
</feature>
<dbReference type="InterPro" id="IPR012258">
    <property type="entry name" value="Acyl-CoA_oxidase"/>
</dbReference>
<dbReference type="InterPro" id="IPR037069">
    <property type="entry name" value="AcylCoA_DH/ox_N_sf"/>
</dbReference>
<evidence type="ECO:0000256" key="4">
    <source>
        <dbReference type="ARBA" id="ARBA00006288"/>
    </source>
</evidence>
<protein>
    <recommendedName>
        <fullName evidence="11">Acyl-coenzyme A oxidase</fullName>
    </recommendedName>
</protein>
<evidence type="ECO:0000256" key="2">
    <source>
        <dbReference type="ARBA" id="ARBA00001974"/>
    </source>
</evidence>
<evidence type="ECO:0000259" key="16">
    <source>
        <dbReference type="Pfam" id="PF22924"/>
    </source>
</evidence>
<dbReference type="Gene3D" id="2.40.110.10">
    <property type="entry name" value="Butyryl-CoA Dehydrogenase, subunit A, domain 2"/>
    <property type="match status" value="1"/>
</dbReference>
<dbReference type="FunFam" id="1.20.140.10:FF:000013">
    <property type="entry name" value="Acyl-coenzyme A oxidase"/>
    <property type="match status" value="1"/>
</dbReference>
<comment type="catalytic activity">
    <reaction evidence="1">
        <text>a 2,3-saturated acyl-CoA + O2 = a (2E)-enoyl-CoA + H2O2</text>
        <dbReference type="Rhea" id="RHEA:38959"/>
        <dbReference type="ChEBI" id="CHEBI:15379"/>
        <dbReference type="ChEBI" id="CHEBI:16240"/>
        <dbReference type="ChEBI" id="CHEBI:58856"/>
        <dbReference type="ChEBI" id="CHEBI:65111"/>
        <dbReference type="EC" id="1.3.3.6"/>
    </reaction>
</comment>
<evidence type="ECO:0000259" key="14">
    <source>
        <dbReference type="Pfam" id="PF01756"/>
    </source>
</evidence>
<dbReference type="FunFam" id="1.20.140.10:FF:000015">
    <property type="entry name" value="Acyl-coenzyme A oxidase"/>
    <property type="match status" value="1"/>
</dbReference>
<dbReference type="Pfam" id="PF14749">
    <property type="entry name" value="Acyl-CoA_ox_N"/>
    <property type="match status" value="1"/>
</dbReference>
<dbReference type="OrthoDB" id="538336at2759"/>
<evidence type="ECO:0000256" key="9">
    <source>
        <dbReference type="ARBA" id="ARBA00023098"/>
    </source>
</evidence>
<dbReference type="FunCoup" id="F0ZLJ3">
    <property type="interactions" value="290"/>
</dbReference>
<keyword evidence="9" id="KW-0443">Lipid metabolism</keyword>
<dbReference type="Pfam" id="PF22924">
    <property type="entry name" value="ACOX_C_alpha1"/>
    <property type="match status" value="1"/>
</dbReference>
<dbReference type="Gene3D" id="1.10.540.10">
    <property type="entry name" value="Acyl-CoA dehydrogenase/oxidase, N-terminal domain"/>
    <property type="match status" value="1"/>
</dbReference>
<dbReference type="FunFam" id="2.40.110.10:FF:000003">
    <property type="entry name" value="Acyl-coenzyme A oxidase"/>
    <property type="match status" value="1"/>
</dbReference>
<organism evidence="17 18">
    <name type="scientific">Dictyostelium purpureum</name>
    <name type="common">Slime mold</name>
    <dbReference type="NCBI Taxonomy" id="5786"/>
    <lineage>
        <taxon>Eukaryota</taxon>
        <taxon>Amoebozoa</taxon>
        <taxon>Evosea</taxon>
        <taxon>Eumycetozoa</taxon>
        <taxon>Dictyostelia</taxon>
        <taxon>Dictyosteliales</taxon>
        <taxon>Dictyosteliaceae</taxon>
        <taxon>Dictyostelium</taxon>
    </lineage>
</organism>
<dbReference type="InterPro" id="IPR029320">
    <property type="entry name" value="Acyl-CoA_ox_N"/>
</dbReference>
<evidence type="ECO:0000256" key="10">
    <source>
        <dbReference type="ARBA" id="ARBA00023140"/>
    </source>
</evidence>
<dbReference type="InParanoid" id="F0ZLJ3"/>
<dbReference type="Pfam" id="PF01756">
    <property type="entry name" value="ACOX"/>
    <property type="match status" value="1"/>
</dbReference>
<dbReference type="eggNOG" id="KOG0136">
    <property type="taxonomic scope" value="Eukaryota"/>
</dbReference>
<keyword evidence="18" id="KW-1185">Reference proteome</keyword>
<dbReference type="Gene3D" id="1.20.140.10">
    <property type="entry name" value="Butyryl-CoA Dehydrogenase, subunit A, domain 3"/>
    <property type="match status" value="2"/>
</dbReference>
<dbReference type="InterPro" id="IPR002655">
    <property type="entry name" value="Acyl-CoA_oxidase_C"/>
</dbReference>
<dbReference type="OMA" id="AHAQYMV"/>
<dbReference type="EMBL" id="GL871068">
    <property type="protein sequence ID" value="EGC35201.1"/>
    <property type="molecule type" value="Genomic_DNA"/>
</dbReference>
<dbReference type="GeneID" id="10501694"/>
<feature type="domain" description="Acyl-CoA oxidase C-alpha1" evidence="16">
    <location>
        <begin position="289"/>
        <end position="452"/>
    </location>
</feature>
<comment type="cofactor">
    <cofactor evidence="2">
        <name>FAD</name>
        <dbReference type="ChEBI" id="CHEBI:57692"/>
    </cofactor>
</comment>
<dbReference type="GO" id="GO:0033540">
    <property type="term" value="P:fatty acid beta-oxidation using acyl-CoA oxidase"/>
    <property type="evidence" value="ECO:0000318"/>
    <property type="project" value="GO_Central"/>
</dbReference>
<proteinExistence type="inferred from homology"/>
<reference evidence="18" key="1">
    <citation type="journal article" date="2011" name="Genome Biol.">
        <title>Comparative genomics of the social amoebae Dictyostelium discoideum and Dictyostelium purpureum.</title>
        <authorList>
            <consortium name="US DOE Joint Genome Institute (JGI-PGF)"/>
            <person name="Sucgang R."/>
            <person name="Kuo A."/>
            <person name="Tian X."/>
            <person name="Salerno W."/>
            <person name="Parikh A."/>
            <person name="Feasley C.L."/>
            <person name="Dalin E."/>
            <person name="Tu H."/>
            <person name="Huang E."/>
            <person name="Barry K."/>
            <person name="Lindquist E."/>
            <person name="Shapiro H."/>
            <person name="Bruce D."/>
            <person name="Schmutz J."/>
            <person name="Salamov A."/>
            <person name="Fey P."/>
            <person name="Gaudet P."/>
            <person name="Anjard C."/>
            <person name="Babu M.M."/>
            <person name="Basu S."/>
            <person name="Bushmanova Y."/>
            <person name="van der Wel H."/>
            <person name="Katoh-Kurasawa M."/>
            <person name="Dinh C."/>
            <person name="Coutinho P.M."/>
            <person name="Saito T."/>
            <person name="Elias M."/>
            <person name="Schaap P."/>
            <person name="Kay R.R."/>
            <person name="Henrissat B."/>
            <person name="Eichinger L."/>
            <person name="Rivero F."/>
            <person name="Putnam N.H."/>
            <person name="West C.M."/>
            <person name="Loomis W.F."/>
            <person name="Chisholm R.L."/>
            <person name="Shaulsky G."/>
            <person name="Strassmann J.E."/>
            <person name="Queller D.C."/>
            <person name="Kuspa A."/>
            <person name="Grigoriev I.V."/>
        </authorList>
    </citation>
    <scope>NUCLEOTIDE SEQUENCE [LARGE SCALE GENOMIC DNA]</scope>
    <source>
        <strain evidence="18">QSDP1</strain>
    </source>
</reference>
<name>F0ZLJ3_DICPU</name>
<comment type="subcellular location">
    <subcellularLocation>
        <location evidence="3">Peroxisome</location>
    </subcellularLocation>
</comment>
<gene>
    <name evidence="17" type="ORF">DICPUDRAFT_33780</name>
</gene>
<comment type="similarity">
    <text evidence="4 11">Belongs to the acyl-CoA oxidase family.</text>
</comment>
<dbReference type="InterPro" id="IPR009100">
    <property type="entry name" value="AcylCoA_DH/oxidase_NM_dom_sf"/>
</dbReference>
<dbReference type="RefSeq" id="XP_003288289.1">
    <property type="nucleotide sequence ID" value="XM_003288241.1"/>
</dbReference>
<evidence type="ECO:0000256" key="6">
    <source>
        <dbReference type="ARBA" id="ARBA00022827"/>
    </source>
</evidence>
<evidence type="ECO:0000256" key="11">
    <source>
        <dbReference type="PIRNR" id="PIRNR000168"/>
    </source>
</evidence>
<evidence type="ECO:0000256" key="8">
    <source>
        <dbReference type="ARBA" id="ARBA00023002"/>
    </source>
</evidence>
<dbReference type="SUPFAM" id="SSF56645">
    <property type="entry name" value="Acyl-CoA dehydrogenase NM domain-like"/>
    <property type="match status" value="1"/>
</dbReference>
<dbReference type="InterPro" id="IPR036250">
    <property type="entry name" value="AcylCo_DH-like_C"/>
</dbReference>
<evidence type="ECO:0000313" key="17">
    <source>
        <dbReference type="EMBL" id="EGC35201.1"/>
    </source>
</evidence>
<accession>F0ZLJ3</accession>
<keyword evidence="7" id="KW-0276">Fatty acid metabolism</keyword>
<dbReference type="PANTHER" id="PTHR10909">
    <property type="entry name" value="ELECTRON TRANSPORT OXIDOREDUCTASE"/>
    <property type="match status" value="1"/>
</dbReference>
<evidence type="ECO:0000259" key="15">
    <source>
        <dbReference type="Pfam" id="PF14749"/>
    </source>
</evidence>
<keyword evidence="5 11" id="KW-0285">Flavoprotein</keyword>
<evidence type="ECO:0000256" key="3">
    <source>
        <dbReference type="ARBA" id="ARBA00004275"/>
    </source>
</evidence>
<dbReference type="SUPFAM" id="SSF47203">
    <property type="entry name" value="Acyl-CoA dehydrogenase C-terminal domain-like"/>
    <property type="match status" value="2"/>
</dbReference>
<sequence>MYCNKYKNNKTNKDLEFERNQATFSVEELNRILNDNDQNSINIKNEIKNLIESDPIISKPQEIHFLSREDQFKRVLYVCSKLRGIRQKYGEAGVMQYHNNLFEELPYIINDLVFASAFKSLASEEQLNKWYHHFLNYEYLGSYSQTELGHGSNVQAIETTATYIKETQEFEINSPTLTSTKWWVGGLGKLSTHTIVFAQLLLQDPENPNKLKNYGPHPFLVSVRSLENHQPLKGITIGDIGPKLGFNLIDNGFLRLDHIRVPRDQLLNRFFNVTADGKYIKPKHSRLIYAGMVGVRSAIIENSFVSLARSTTIASRYSVIRKQFKLSPKDNEERKVIEYANQMQRIIPHIASTFGFYFTGNRFAKEFDQMISQIKVNQDTTLLSELHANSSALKSYLTYAAAQGVSECRLSCGGHGYSHFSGIPYLQANQLHIVTAEGENNLLPQQTTKYLLSIIKKLSTSEDVDQVKLGKSVEYLRDEMKSTLKNIEEYYSGKDTSILHPDTLLQLFKHRSFNLLRILSENLQDAMMNSKDLASVWGDLNVEINHIGQAHAQLYVLQSFYDQLLKIKNSNQVSEPIKSLMDQLFQCYCLYTINNEMVDFVQDGYLDLKEVDQLRKSLTNVYKQLRPNIIPIVDSFDLCDATLGSALGNYSGNVYDTLFNWASTQAFNSNTNYTNEINNIINKSLYSKL</sequence>
<dbReference type="GO" id="GO:0003997">
    <property type="term" value="F:acyl-CoA oxidase activity"/>
    <property type="evidence" value="ECO:0000318"/>
    <property type="project" value="GO_Central"/>
</dbReference>
<dbReference type="PANTHER" id="PTHR10909:SF250">
    <property type="entry name" value="PEROXISOMAL ACYL-COENZYME A OXIDASE 1"/>
    <property type="match status" value="1"/>
</dbReference>
<dbReference type="InterPro" id="IPR046373">
    <property type="entry name" value="Acyl-CoA_Oxase/DH_mid-dom_sf"/>
</dbReference>
<feature type="domain" description="Acyl-coenzyme A oxidase N-terminal" evidence="15">
    <location>
        <begin position="25"/>
        <end position="139"/>
    </location>
</feature>
<keyword evidence="6 11" id="KW-0274">FAD</keyword>
<dbReference type="GO" id="GO:0005504">
    <property type="term" value="F:fatty acid binding"/>
    <property type="evidence" value="ECO:0000318"/>
    <property type="project" value="GO_Central"/>
</dbReference>
<dbReference type="GO" id="GO:0071949">
    <property type="term" value="F:FAD binding"/>
    <property type="evidence" value="ECO:0007669"/>
    <property type="project" value="InterPro"/>
</dbReference>
<evidence type="ECO:0000256" key="1">
    <source>
        <dbReference type="ARBA" id="ARBA00001201"/>
    </source>
</evidence>
<evidence type="ECO:0000256" key="7">
    <source>
        <dbReference type="ARBA" id="ARBA00022832"/>
    </source>
</evidence>
<dbReference type="STRING" id="5786.F0ZLJ3"/>
<feature type="domain" description="Acyl-CoA oxidase C-terminal" evidence="14">
    <location>
        <begin position="501"/>
        <end position="673"/>
    </location>
</feature>
<keyword evidence="8" id="KW-0560">Oxidoreductase</keyword>
<feature type="active site" description="Proton acceptor" evidence="12">
    <location>
        <position position="437"/>
    </location>
</feature>
<keyword evidence="10" id="KW-0576">Peroxisome</keyword>
<dbReference type="KEGG" id="dpp:DICPUDRAFT_33780"/>
<evidence type="ECO:0000256" key="12">
    <source>
        <dbReference type="PIRSR" id="PIRSR000168-1"/>
    </source>
</evidence>
<dbReference type="Proteomes" id="UP000001064">
    <property type="component" value="Unassembled WGS sequence"/>
</dbReference>
<feature type="binding site" evidence="13">
    <location>
        <position position="146"/>
    </location>
    <ligand>
        <name>FAD</name>
        <dbReference type="ChEBI" id="CHEBI:57692"/>
    </ligand>
</feature>
<dbReference type="InterPro" id="IPR055060">
    <property type="entry name" value="ACOX_C_alpha1"/>
</dbReference>
<dbReference type="GO" id="GO:0005777">
    <property type="term" value="C:peroxisome"/>
    <property type="evidence" value="ECO:0000318"/>
    <property type="project" value="GO_Central"/>
</dbReference>
<evidence type="ECO:0000256" key="5">
    <source>
        <dbReference type="ARBA" id="ARBA00022630"/>
    </source>
</evidence>
<evidence type="ECO:0000256" key="13">
    <source>
        <dbReference type="PIRSR" id="PIRSR000168-2"/>
    </source>
</evidence>
<evidence type="ECO:0000313" key="18">
    <source>
        <dbReference type="Proteomes" id="UP000001064"/>
    </source>
</evidence>
<dbReference type="PIRSF" id="PIRSF000168">
    <property type="entry name" value="Acyl-CoA_oxidase"/>
    <property type="match status" value="1"/>
</dbReference>
<dbReference type="VEuPathDB" id="AmoebaDB:DICPUDRAFT_33780"/>
<dbReference type="AlphaFoldDB" id="F0ZLJ3"/>